<accession>A0A2S5R7J7</accession>
<sequence length="72" mass="7867">MQTALDKIGVICKVLEFSSSTRIASDAASNIDCAIFKIIKSLVFKIKSTEKPILVLASGSNKVNEKQIKFHV</sequence>
<comment type="caution">
    <text evidence="2">The sequence shown here is derived from an EMBL/GenBank/DDBJ whole genome shotgun (WGS) entry which is preliminary data.</text>
</comment>
<evidence type="ECO:0000259" key="1">
    <source>
        <dbReference type="Pfam" id="PF04073"/>
    </source>
</evidence>
<dbReference type="AlphaFoldDB" id="A0A2S5R7J7"/>
<dbReference type="OrthoDB" id="9798760at2"/>
<evidence type="ECO:0000313" key="3">
    <source>
        <dbReference type="Proteomes" id="UP000239425"/>
    </source>
</evidence>
<keyword evidence="3" id="KW-1185">Reference proteome</keyword>
<proteinExistence type="predicted"/>
<dbReference type="InterPro" id="IPR007214">
    <property type="entry name" value="YbaK/aa-tRNA-synth-assoc-dom"/>
</dbReference>
<feature type="domain" description="YbaK/aminoacyl-tRNA synthetase-associated" evidence="1">
    <location>
        <begin position="22"/>
        <end position="69"/>
    </location>
</feature>
<reference evidence="2 3" key="1">
    <citation type="submission" date="2017-11" db="EMBL/GenBank/DDBJ databases">
        <title>Comparative genomic analysis of Holospora spp., intranuclear symbionts of paramecia.</title>
        <authorList>
            <person name="Garushyants S.K."/>
            <person name="Beliavskaya A."/>
            <person name="Malko D.B."/>
            <person name="Logacheva M.D."/>
            <person name="Rautian M.S."/>
            <person name="Gelfand M.S."/>
        </authorList>
    </citation>
    <scope>NUCLEOTIDE SEQUENCE [LARGE SCALE GENOMIC DNA]</scope>
    <source>
        <strain evidence="3">02AZ16</strain>
    </source>
</reference>
<dbReference type="EMBL" id="PHHC01000141">
    <property type="protein sequence ID" value="PPE03095.1"/>
    <property type="molecule type" value="Genomic_DNA"/>
</dbReference>
<protein>
    <recommendedName>
        <fullName evidence="1">YbaK/aminoacyl-tRNA synthetase-associated domain-containing protein</fullName>
    </recommendedName>
</protein>
<dbReference type="GO" id="GO:0002161">
    <property type="term" value="F:aminoacyl-tRNA deacylase activity"/>
    <property type="evidence" value="ECO:0007669"/>
    <property type="project" value="InterPro"/>
</dbReference>
<dbReference type="Proteomes" id="UP000239425">
    <property type="component" value="Unassembled WGS sequence"/>
</dbReference>
<dbReference type="SUPFAM" id="SSF55826">
    <property type="entry name" value="YbaK/ProRS associated domain"/>
    <property type="match status" value="1"/>
</dbReference>
<dbReference type="Gene3D" id="3.90.960.10">
    <property type="entry name" value="YbaK/aminoacyl-tRNA synthetase-associated domain"/>
    <property type="match status" value="1"/>
</dbReference>
<dbReference type="InterPro" id="IPR036754">
    <property type="entry name" value="YbaK/aa-tRNA-synt-asso_dom_sf"/>
</dbReference>
<organism evidence="2 3">
    <name type="scientific">Holospora curviuscula</name>
    <dbReference type="NCBI Taxonomy" id="1082868"/>
    <lineage>
        <taxon>Bacteria</taxon>
        <taxon>Pseudomonadati</taxon>
        <taxon>Pseudomonadota</taxon>
        <taxon>Alphaproteobacteria</taxon>
        <taxon>Holosporales</taxon>
        <taxon>Holosporaceae</taxon>
        <taxon>Holospora</taxon>
    </lineage>
</organism>
<gene>
    <name evidence="2" type="ORF">HCUR_01526</name>
</gene>
<evidence type="ECO:0000313" key="2">
    <source>
        <dbReference type="EMBL" id="PPE03095.1"/>
    </source>
</evidence>
<name>A0A2S5R7J7_9PROT</name>
<dbReference type="RefSeq" id="WP_104207410.1">
    <property type="nucleotide sequence ID" value="NZ_PHHC01000141.1"/>
</dbReference>
<dbReference type="Pfam" id="PF04073">
    <property type="entry name" value="tRNA_edit"/>
    <property type="match status" value="1"/>
</dbReference>